<dbReference type="Gramene" id="Kaladp0748s0033.1.v1.1">
    <property type="protein sequence ID" value="Kaladp0748s0033.1.v1.1"/>
    <property type="gene ID" value="Kaladp0748s0033.v1.1"/>
</dbReference>
<dbReference type="EnsemblPlants" id="Kaladp0748s0033.1.v1.1">
    <property type="protein sequence ID" value="Kaladp0748s0033.1.v1.1"/>
    <property type="gene ID" value="Kaladp0748s0033.v1.1"/>
</dbReference>
<dbReference type="EnsemblPlants" id="Kaladp0748s0033.5.v1.1">
    <property type="protein sequence ID" value="Kaladp0748s0033.5.v1.1"/>
    <property type="gene ID" value="Kaladp0748s0033.v1.1"/>
</dbReference>
<dbReference type="Gramene" id="Kaladp0748s0033.5.v1.1">
    <property type="protein sequence ID" value="Kaladp0748s0033.5.v1.1"/>
    <property type="gene ID" value="Kaladp0748s0033.v1.1"/>
</dbReference>
<dbReference type="GO" id="GO:0047938">
    <property type="term" value="F:glucose-6-phosphate 1-epimerase activity"/>
    <property type="evidence" value="ECO:0007669"/>
    <property type="project" value="UniProtKB-UniRule"/>
</dbReference>
<dbReference type="Gramene" id="Kaladp0748s0033.3.v1.1">
    <property type="protein sequence ID" value="Kaladp0748s0033.3.v1.1"/>
    <property type="gene ID" value="Kaladp0748s0033.v1.1"/>
</dbReference>
<comment type="catalytic activity">
    <reaction evidence="1">
        <text>alpha-D-glucose 6-phosphate = beta-D-glucose 6-phosphate</text>
        <dbReference type="Rhea" id="RHEA:16249"/>
        <dbReference type="ChEBI" id="CHEBI:58225"/>
        <dbReference type="ChEBI" id="CHEBI:58247"/>
        <dbReference type="EC" id="5.1.3.15"/>
    </reaction>
</comment>
<evidence type="ECO:0000313" key="8">
    <source>
        <dbReference type="Proteomes" id="UP000594263"/>
    </source>
</evidence>
<evidence type="ECO:0000256" key="3">
    <source>
        <dbReference type="ARBA" id="ARBA00012083"/>
    </source>
</evidence>
<protein>
    <recommendedName>
        <fullName evidence="3 5">glucose-6-phosphate 1-epimerase</fullName>
        <ecNumber evidence="3 5">5.1.3.15</ecNumber>
    </recommendedName>
</protein>
<dbReference type="InterPro" id="IPR025532">
    <property type="entry name" value="G6P_1-epimerase"/>
</dbReference>
<dbReference type="Gene3D" id="2.70.98.10">
    <property type="match status" value="1"/>
</dbReference>
<proteinExistence type="inferred from homology"/>
<accession>A0A7N0VFR7</accession>
<dbReference type="GO" id="GO:0030246">
    <property type="term" value="F:carbohydrate binding"/>
    <property type="evidence" value="ECO:0007669"/>
    <property type="project" value="UniProtKB-UniRule"/>
</dbReference>
<dbReference type="PANTHER" id="PTHR11122:SF33">
    <property type="entry name" value="GLUCOSE-6-PHOSPHATE 1-EPIMERASE"/>
    <property type="match status" value="1"/>
</dbReference>
<sequence length="316" mass="35676">MHAIADYVLLLIAGVRSLLMSLCSGNNSSRGYRCVSLSEPGGSTVEILLYGGQIVSWKNGCGDELLYLSSKPMTKSSKISSGGITVCFEQKFQQSDMARQHGHLRNKLWSTWPPSSQRVDPCWVDLIYLSTQEDMQIWPHRFELRVRVILSAGRLKLFPHVRNIDTVPFSFTLSLRNYFTVSDISEVRIEGLETLDYIDNKLHRRRATEQADALTFDEEIDRSYLNTPNKLVIIDHGKKRTYVLTKGGLPDAVIWNPWGKCGQAYETMLSVDSAIFERPLTLQPNQAWRGSQEIRIVASSYCSGVLDPATVLHNFG</sequence>
<dbReference type="AlphaFoldDB" id="A0A7N0VFR7"/>
<dbReference type="Pfam" id="PF01263">
    <property type="entry name" value="Aldose_epim"/>
    <property type="match status" value="1"/>
</dbReference>
<dbReference type="GO" id="GO:0005737">
    <property type="term" value="C:cytoplasm"/>
    <property type="evidence" value="ECO:0007669"/>
    <property type="project" value="TreeGrafter"/>
</dbReference>
<dbReference type="Proteomes" id="UP000594263">
    <property type="component" value="Unplaced"/>
</dbReference>
<dbReference type="GO" id="GO:0005975">
    <property type="term" value="P:carbohydrate metabolic process"/>
    <property type="evidence" value="ECO:0007669"/>
    <property type="project" value="InterPro"/>
</dbReference>
<evidence type="ECO:0000256" key="6">
    <source>
        <dbReference type="SAM" id="SignalP"/>
    </source>
</evidence>
<dbReference type="PANTHER" id="PTHR11122">
    <property type="entry name" value="APOSPORY-ASSOCIATED PROTEIN C-RELATED"/>
    <property type="match status" value="1"/>
</dbReference>
<evidence type="ECO:0000256" key="1">
    <source>
        <dbReference type="ARBA" id="ARBA00001096"/>
    </source>
</evidence>
<name>A0A7N0VFR7_KALFE</name>
<evidence type="ECO:0000313" key="7">
    <source>
        <dbReference type="EnsemblPlants" id="Kaladp0748s0033.5.v1.1"/>
    </source>
</evidence>
<keyword evidence="4 5" id="KW-0413">Isomerase</keyword>
<dbReference type="Gramene" id="Kaladp0748s0033.4.v1.1">
    <property type="protein sequence ID" value="Kaladp0748s0033.4.v1.1"/>
    <property type="gene ID" value="Kaladp0748s0033.v1.1"/>
</dbReference>
<dbReference type="PIRSF" id="PIRSF016020">
    <property type="entry name" value="PHexose_mutarotase"/>
    <property type="match status" value="1"/>
</dbReference>
<dbReference type="InterPro" id="IPR011013">
    <property type="entry name" value="Gal_mutarotase_sf_dom"/>
</dbReference>
<reference evidence="7" key="1">
    <citation type="submission" date="2021-01" db="UniProtKB">
        <authorList>
            <consortium name="EnsemblPlants"/>
        </authorList>
    </citation>
    <scope>IDENTIFICATION</scope>
</reference>
<comment type="similarity">
    <text evidence="2 5">Belongs to the glucose-6-phosphate 1-epimerase family.</text>
</comment>
<dbReference type="EnsemblPlants" id="Kaladp0748s0033.4.v1.1">
    <property type="protein sequence ID" value="Kaladp0748s0033.4.v1.1"/>
    <property type="gene ID" value="Kaladp0748s0033.v1.1"/>
</dbReference>
<evidence type="ECO:0000256" key="5">
    <source>
        <dbReference type="PIRNR" id="PIRNR016020"/>
    </source>
</evidence>
<dbReference type="InterPro" id="IPR008183">
    <property type="entry name" value="Aldose_1/G6P_1-epimerase"/>
</dbReference>
<dbReference type="EnsemblPlants" id="Kaladp0748s0033.3.v1.1">
    <property type="protein sequence ID" value="Kaladp0748s0033.3.v1.1"/>
    <property type="gene ID" value="Kaladp0748s0033.v1.1"/>
</dbReference>
<evidence type="ECO:0000256" key="2">
    <source>
        <dbReference type="ARBA" id="ARBA00005866"/>
    </source>
</evidence>
<dbReference type="EC" id="5.1.3.15" evidence="3 5"/>
<feature type="signal peptide" evidence="6">
    <location>
        <begin position="1"/>
        <end position="17"/>
    </location>
</feature>
<dbReference type="SUPFAM" id="SSF74650">
    <property type="entry name" value="Galactose mutarotase-like"/>
    <property type="match status" value="1"/>
</dbReference>
<dbReference type="InterPro" id="IPR014718">
    <property type="entry name" value="GH-type_carb-bd"/>
</dbReference>
<dbReference type="CDD" id="cd09020">
    <property type="entry name" value="D-hex-6-P-epi_like"/>
    <property type="match status" value="1"/>
</dbReference>
<evidence type="ECO:0000256" key="4">
    <source>
        <dbReference type="ARBA" id="ARBA00023235"/>
    </source>
</evidence>
<feature type="chain" id="PRO_5033916934" description="glucose-6-phosphate 1-epimerase" evidence="6">
    <location>
        <begin position="18"/>
        <end position="316"/>
    </location>
</feature>
<organism evidence="7 8">
    <name type="scientific">Kalanchoe fedtschenkoi</name>
    <name type="common">Lavender scallops</name>
    <name type="synonym">South American air plant</name>
    <dbReference type="NCBI Taxonomy" id="63787"/>
    <lineage>
        <taxon>Eukaryota</taxon>
        <taxon>Viridiplantae</taxon>
        <taxon>Streptophyta</taxon>
        <taxon>Embryophyta</taxon>
        <taxon>Tracheophyta</taxon>
        <taxon>Spermatophyta</taxon>
        <taxon>Magnoliopsida</taxon>
        <taxon>eudicotyledons</taxon>
        <taxon>Gunneridae</taxon>
        <taxon>Pentapetalae</taxon>
        <taxon>Saxifragales</taxon>
        <taxon>Crassulaceae</taxon>
        <taxon>Kalanchoe</taxon>
    </lineage>
</organism>
<keyword evidence="6" id="KW-0732">Signal</keyword>
<keyword evidence="8" id="KW-1185">Reference proteome</keyword>